<feature type="transmembrane region" description="Helical" evidence="1">
    <location>
        <begin position="26"/>
        <end position="49"/>
    </location>
</feature>
<dbReference type="Pfam" id="PF04341">
    <property type="entry name" value="DUF485"/>
    <property type="match status" value="1"/>
</dbReference>
<dbReference type="PANTHER" id="PTHR38598">
    <property type="entry name" value="INNER MEMBRANE PROTEIN YJCH"/>
    <property type="match status" value="1"/>
</dbReference>
<dbReference type="OrthoDB" id="9799991at2"/>
<evidence type="ECO:0000313" key="3">
    <source>
        <dbReference type="Proteomes" id="UP000293296"/>
    </source>
</evidence>
<accession>A0A4P6I0U4</accession>
<evidence type="ECO:0000313" key="2">
    <source>
        <dbReference type="EMBL" id="QAZ67369.1"/>
    </source>
</evidence>
<protein>
    <submittedName>
        <fullName evidence="2">DUF485 domain-containing protein</fullName>
    </submittedName>
</protein>
<dbReference type="PANTHER" id="PTHR38598:SF1">
    <property type="entry name" value="INNER MEMBRANE PROTEIN YJCH"/>
    <property type="match status" value="1"/>
</dbReference>
<evidence type="ECO:0000256" key="1">
    <source>
        <dbReference type="SAM" id="Phobius"/>
    </source>
</evidence>
<keyword evidence="1" id="KW-0472">Membrane</keyword>
<dbReference type="EMBL" id="CP026538">
    <property type="protein sequence ID" value="QAZ67369.1"/>
    <property type="molecule type" value="Genomic_DNA"/>
</dbReference>
<organism evidence="2 3">
    <name type="scientific">Solidesulfovibrio carbinolicus</name>
    <dbReference type="NCBI Taxonomy" id="296842"/>
    <lineage>
        <taxon>Bacteria</taxon>
        <taxon>Pseudomonadati</taxon>
        <taxon>Thermodesulfobacteriota</taxon>
        <taxon>Desulfovibrionia</taxon>
        <taxon>Desulfovibrionales</taxon>
        <taxon>Desulfovibrionaceae</taxon>
        <taxon>Solidesulfovibrio</taxon>
    </lineage>
</organism>
<dbReference type="InterPro" id="IPR007436">
    <property type="entry name" value="DUF485"/>
</dbReference>
<name>A0A4P6I0U4_9BACT</name>
<dbReference type="AlphaFoldDB" id="A0A4P6I0U4"/>
<keyword evidence="3" id="KW-1185">Reference proteome</keyword>
<dbReference type="Proteomes" id="UP000293296">
    <property type="component" value="Chromosome"/>
</dbReference>
<proteinExistence type="predicted"/>
<dbReference type="KEGG" id="dcb:C3Y92_09075"/>
<dbReference type="InterPro" id="IPR052959">
    <property type="entry name" value="Inner_membrane_assoc"/>
</dbReference>
<dbReference type="RefSeq" id="WP_129351889.1">
    <property type="nucleotide sequence ID" value="NZ_CP026538.1"/>
</dbReference>
<keyword evidence="1" id="KW-0812">Transmembrane</keyword>
<reference evidence="2 3" key="1">
    <citation type="submission" date="2018-02" db="EMBL/GenBank/DDBJ databases">
        <title>Genome sequence of Desulfovibrio carbinolicus DSM 3852.</title>
        <authorList>
            <person name="Wilbanks E."/>
            <person name="Skennerton C.T."/>
            <person name="Orphan V.J."/>
        </authorList>
    </citation>
    <scope>NUCLEOTIDE SEQUENCE [LARGE SCALE GENOMIC DNA]</scope>
    <source>
        <strain evidence="2 3">DSM 3852</strain>
    </source>
</reference>
<keyword evidence="1" id="KW-1133">Transmembrane helix</keyword>
<sequence length="107" mass="11878">MQPDNAPPAAHAPDAGQFSALVRKRWTVSLTLTALMLSIYYGFIIILAFRPDIFAERVGQRLTLGIPVGLGVILASWLLTGLYVRWANDDYDSTVNTIKRAMRENQG</sequence>
<gene>
    <name evidence="2" type="ORF">C3Y92_09075</name>
</gene>
<feature type="transmembrane region" description="Helical" evidence="1">
    <location>
        <begin position="61"/>
        <end position="84"/>
    </location>
</feature>
<dbReference type="GO" id="GO:0005886">
    <property type="term" value="C:plasma membrane"/>
    <property type="evidence" value="ECO:0007669"/>
    <property type="project" value="TreeGrafter"/>
</dbReference>